<dbReference type="AlphaFoldDB" id="A0A507QNI7"/>
<evidence type="ECO:0000256" key="8">
    <source>
        <dbReference type="ARBA" id="ARBA00022692"/>
    </source>
</evidence>
<keyword evidence="13" id="KW-0333">Golgi apparatus</keyword>
<dbReference type="InterPro" id="IPR009011">
    <property type="entry name" value="Man6P_isomerase_rcpt-bd_dom_sf"/>
</dbReference>
<evidence type="ECO:0000256" key="13">
    <source>
        <dbReference type="ARBA" id="ARBA00023034"/>
    </source>
</evidence>
<keyword evidence="7" id="KW-0813">Transport</keyword>
<dbReference type="FunFam" id="2.70.130.10:FF:000035">
    <property type="entry name" value="Autophagy protein Atg27, putative"/>
    <property type="match status" value="1"/>
</dbReference>
<proteinExistence type="inferred from homology"/>
<evidence type="ECO:0000256" key="11">
    <source>
        <dbReference type="ARBA" id="ARBA00022989"/>
    </source>
</evidence>
<evidence type="ECO:0000256" key="15">
    <source>
        <dbReference type="ARBA" id="ARBA00023136"/>
    </source>
</evidence>
<evidence type="ECO:0000256" key="14">
    <source>
        <dbReference type="ARBA" id="ARBA00023128"/>
    </source>
</evidence>
<dbReference type="PANTHER" id="PTHR15071:SF13">
    <property type="entry name" value="AUTOPHAGY-RELATED PROTEIN 27"/>
    <property type="match status" value="1"/>
</dbReference>
<dbReference type="Gene3D" id="2.70.130.10">
    <property type="entry name" value="Mannose-6-phosphate receptor binding domain"/>
    <property type="match status" value="1"/>
</dbReference>
<evidence type="ECO:0000256" key="16">
    <source>
        <dbReference type="ARBA" id="ARBA00023157"/>
    </source>
</evidence>
<organism evidence="21 22">
    <name type="scientific">Monascus purpureus</name>
    <name type="common">Red mold</name>
    <name type="synonym">Monascus anka</name>
    <dbReference type="NCBI Taxonomy" id="5098"/>
    <lineage>
        <taxon>Eukaryota</taxon>
        <taxon>Fungi</taxon>
        <taxon>Dikarya</taxon>
        <taxon>Ascomycota</taxon>
        <taxon>Pezizomycotina</taxon>
        <taxon>Eurotiomycetes</taxon>
        <taxon>Eurotiomycetidae</taxon>
        <taxon>Eurotiales</taxon>
        <taxon>Aspergillaceae</taxon>
        <taxon>Monascus</taxon>
    </lineage>
</organism>
<evidence type="ECO:0000256" key="6">
    <source>
        <dbReference type="ARBA" id="ARBA00013776"/>
    </source>
</evidence>
<feature type="transmembrane region" description="Helical" evidence="18">
    <location>
        <begin position="260"/>
        <end position="280"/>
    </location>
</feature>
<keyword evidence="16" id="KW-1015">Disulfide bond</keyword>
<keyword evidence="15 18" id="KW-0472">Membrane</keyword>
<evidence type="ECO:0000256" key="9">
    <source>
        <dbReference type="ARBA" id="ARBA00022729"/>
    </source>
</evidence>
<accession>A0A507QNI7</accession>
<comment type="caution">
    <text evidence="21">The sequence shown here is derived from an EMBL/GenBank/DDBJ whole genome shotgun (WGS) entry which is preliminary data.</text>
</comment>
<dbReference type="GO" id="GO:0000139">
    <property type="term" value="C:Golgi membrane"/>
    <property type="evidence" value="ECO:0007669"/>
    <property type="project" value="UniProtKB-SubCell"/>
</dbReference>
<evidence type="ECO:0000256" key="18">
    <source>
        <dbReference type="SAM" id="Phobius"/>
    </source>
</evidence>
<feature type="domain" description="MRH" evidence="20">
    <location>
        <begin position="25"/>
        <end position="246"/>
    </location>
</feature>
<keyword evidence="14" id="KW-0496">Mitochondrion</keyword>
<dbReference type="InterPro" id="IPR018939">
    <property type="entry name" value="Autophagy-rel_prot_27"/>
</dbReference>
<protein>
    <recommendedName>
        <fullName evidence="6">Autophagy-related protein 27</fullName>
    </recommendedName>
</protein>
<dbReference type="GO" id="GO:0031966">
    <property type="term" value="C:mitochondrial membrane"/>
    <property type="evidence" value="ECO:0007669"/>
    <property type="project" value="UniProtKB-SubCell"/>
</dbReference>
<keyword evidence="11 18" id="KW-1133">Transmembrane helix</keyword>
<dbReference type="PANTHER" id="PTHR15071">
    <property type="entry name" value="MANNOSE-6-PHOSPHATE RECEPTOR FAMILY MEMBER"/>
    <property type="match status" value="1"/>
</dbReference>
<dbReference type="STRING" id="5098.A0A507QNI7"/>
<sequence length="333" mass="37736">MRLRSQTSIFTLFSLLPALVSAYGFDCNHIVKDGIEYNLGHLGGVHSLYHVDETEEFVVNTTYVLNICTILKSAAIRGDLNCGTSKNICGFEYRKKVDGSQTTGVSFPIAGLDHLGHGDKVTNITRLKEIYEDKEGLLVKMVGGEYIDFKDGKKKSASAVIEFECDPDRSGLEGIKDIPEESNENEYEEEEGERIFEWTIQNEPHLAEDDETGNITRSLQFKSFGPSDDGSYVLRLDWRTRYACDNYLKDRKDNQSSGHWGFLTWLIMIIFLCIAAYLIFGSWLNYNRYGARGWDLLPHGDTIRDIPYIFQDWLKRIINSLQGTGSRGGYSAV</sequence>
<evidence type="ECO:0000256" key="1">
    <source>
        <dbReference type="ARBA" id="ARBA00004304"/>
    </source>
</evidence>
<keyword evidence="22" id="KW-1185">Reference proteome</keyword>
<feature type="chain" id="PRO_5021329910" description="Autophagy-related protein 27" evidence="19">
    <location>
        <begin position="23"/>
        <end position="333"/>
    </location>
</feature>
<keyword evidence="10" id="KW-0653">Protein transport</keyword>
<evidence type="ECO:0000259" key="20">
    <source>
        <dbReference type="PROSITE" id="PS51914"/>
    </source>
</evidence>
<name>A0A507QNI7_MONPU</name>
<comment type="subcellular location">
    <subcellularLocation>
        <location evidence="2">Cytoplasmic vesicle membrane</location>
        <topology evidence="2">Single-pass type I membrane protein</topology>
    </subcellularLocation>
    <subcellularLocation>
        <location evidence="4">Golgi apparatus membrane</location>
        <topology evidence="4">Single-pass type I membrane protein</topology>
    </subcellularLocation>
    <subcellularLocation>
        <location evidence="1">Mitochondrion membrane</location>
        <topology evidence="1">Single-pass membrane protein</topology>
    </subcellularLocation>
    <subcellularLocation>
        <location evidence="3">Preautophagosomal structure membrane</location>
        <topology evidence="3">Single-pass type I membrane protein</topology>
    </subcellularLocation>
</comment>
<evidence type="ECO:0000313" key="22">
    <source>
        <dbReference type="Proteomes" id="UP000319663"/>
    </source>
</evidence>
<evidence type="ECO:0000256" key="7">
    <source>
        <dbReference type="ARBA" id="ARBA00022448"/>
    </source>
</evidence>
<evidence type="ECO:0000256" key="5">
    <source>
        <dbReference type="ARBA" id="ARBA00005363"/>
    </source>
</evidence>
<keyword evidence="8 18" id="KW-0812">Transmembrane</keyword>
<evidence type="ECO:0000256" key="2">
    <source>
        <dbReference type="ARBA" id="ARBA00004358"/>
    </source>
</evidence>
<feature type="signal peptide" evidence="19">
    <location>
        <begin position="1"/>
        <end position="22"/>
    </location>
</feature>
<evidence type="ECO:0000256" key="19">
    <source>
        <dbReference type="SAM" id="SignalP"/>
    </source>
</evidence>
<evidence type="ECO:0000256" key="12">
    <source>
        <dbReference type="ARBA" id="ARBA00023006"/>
    </source>
</evidence>
<dbReference type="GO" id="GO:0015031">
    <property type="term" value="P:protein transport"/>
    <property type="evidence" value="ECO:0007669"/>
    <property type="project" value="UniProtKB-KW"/>
</dbReference>
<dbReference type="PROSITE" id="PS51914">
    <property type="entry name" value="MRH"/>
    <property type="match status" value="1"/>
</dbReference>
<reference evidence="21 22" key="1">
    <citation type="submission" date="2019-06" db="EMBL/GenBank/DDBJ databases">
        <title>Wine fermentation using esterase from Monascus purpureus.</title>
        <authorList>
            <person name="Geng C."/>
            <person name="Zhang Y."/>
        </authorList>
    </citation>
    <scope>NUCLEOTIDE SEQUENCE [LARGE SCALE GENOMIC DNA]</scope>
    <source>
        <strain evidence="21">HQ1</strain>
    </source>
</reference>
<keyword evidence="17" id="KW-0968">Cytoplasmic vesicle</keyword>
<dbReference type="InterPro" id="IPR044865">
    <property type="entry name" value="MRH_dom"/>
</dbReference>
<dbReference type="Pfam" id="PF09451">
    <property type="entry name" value="ATG27"/>
    <property type="match status" value="1"/>
</dbReference>
<evidence type="ECO:0000256" key="17">
    <source>
        <dbReference type="ARBA" id="ARBA00023329"/>
    </source>
</evidence>
<gene>
    <name evidence="21" type="ORF">MPDQ_002918</name>
</gene>
<dbReference type="Proteomes" id="UP000319663">
    <property type="component" value="Unassembled WGS sequence"/>
</dbReference>
<evidence type="ECO:0000256" key="4">
    <source>
        <dbReference type="ARBA" id="ARBA00004614"/>
    </source>
</evidence>
<keyword evidence="9 19" id="KW-0732">Signal</keyword>
<dbReference type="GO" id="GO:0006914">
    <property type="term" value="P:autophagy"/>
    <property type="evidence" value="ECO:0007669"/>
    <property type="project" value="UniProtKB-KW"/>
</dbReference>
<dbReference type="GO" id="GO:0030659">
    <property type="term" value="C:cytoplasmic vesicle membrane"/>
    <property type="evidence" value="ECO:0007669"/>
    <property type="project" value="UniProtKB-SubCell"/>
</dbReference>
<evidence type="ECO:0000256" key="3">
    <source>
        <dbReference type="ARBA" id="ARBA00004472"/>
    </source>
</evidence>
<dbReference type="EMBL" id="VIFY01000197">
    <property type="protein sequence ID" value="TQB68685.1"/>
    <property type="molecule type" value="Genomic_DNA"/>
</dbReference>
<keyword evidence="12" id="KW-0072">Autophagy</keyword>
<evidence type="ECO:0000256" key="10">
    <source>
        <dbReference type="ARBA" id="ARBA00022927"/>
    </source>
</evidence>
<comment type="similarity">
    <text evidence="5">Belongs to the ATG27 family.</text>
</comment>
<dbReference type="SUPFAM" id="SSF50911">
    <property type="entry name" value="Mannose 6-phosphate receptor domain"/>
    <property type="match status" value="1"/>
</dbReference>
<evidence type="ECO:0000313" key="21">
    <source>
        <dbReference type="EMBL" id="TQB68685.1"/>
    </source>
</evidence>
<dbReference type="GO" id="GO:0034045">
    <property type="term" value="C:phagophore assembly site membrane"/>
    <property type="evidence" value="ECO:0007669"/>
    <property type="project" value="UniProtKB-SubCell"/>
</dbReference>